<dbReference type="EMBL" id="LHXO01000136">
    <property type="protein sequence ID" value="KXA92811.1"/>
    <property type="molecule type" value="Genomic_DNA"/>
</dbReference>
<accession>A0A133UF24</accession>
<dbReference type="Proteomes" id="UP000070284">
    <property type="component" value="Unassembled WGS sequence"/>
</dbReference>
<reference evidence="1 2" key="1">
    <citation type="journal article" date="2016" name="Sci. Rep.">
        <title>Metabolic traits of an uncultured archaeal lineage -MSBL1- from brine pools of the Red Sea.</title>
        <authorList>
            <person name="Mwirichia R."/>
            <person name="Alam I."/>
            <person name="Rashid M."/>
            <person name="Vinu M."/>
            <person name="Ba-Alawi W."/>
            <person name="Anthony Kamau A."/>
            <person name="Kamanda Ngugi D."/>
            <person name="Goker M."/>
            <person name="Klenk H.P."/>
            <person name="Bajic V."/>
            <person name="Stingl U."/>
        </authorList>
    </citation>
    <scope>NUCLEOTIDE SEQUENCE [LARGE SCALE GENOMIC DNA]</scope>
    <source>
        <strain evidence="1">SCGC-AAA259E19</strain>
    </source>
</reference>
<name>A0A133UF24_9EURY</name>
<keyword evidence="2" id="KW-1185">Reference proteome</keyword>
<sequence length="142" mass="16068">MGLVSQVKGLEKEIVEQVIYSIENELIEEMCGEEYERTRYQRLDTKPRTLKTSIGTLELDLKKVKDKETGEVFSPVERKLKMPNFITNSLGIFGHLLFEGGVLVKWGDVVAVPKPSGNIQIFISDDLFVNDNAFSFASVGYY</sequence>
<dbReference type="AlphaFoldDB" id="A0A133UF24"/>
<protein>
    <submittedName>
        <fullName evidence="1">Uncharacterized protein</fullName>
    </submittedName>
</protein>
<gene>
    <name evidence="1" type="ORF">AKJ65_07015</name>
</gene>
<evidence type="ECO:0000313" key="2">
    <source>
        <dbReference type="Proteomes" id="UP000070284"/>
    </source>
</evidence>
<proteinExistence type="predicted"/>
<organism evidence="1 2">
    <name type="scientific">candidate division MSBL1 archaeon SCGC-AAA259E19</name>
    <dbReference type="NCBI Taxonomy" id="1698264"/>
    <lineage>
        <taxon>Archaea</taxon>
        <taxon>Methanobacteriati</taxon>
        <taxon>Methanobacteriota</taxon>
        <taxon>candidate division MSBL1</taxon>
    </lineage>
</organism>
<evidence type="ECO:0000313" key="1">
    <source>
        <dbReference type="EMBL" id="KXA92811.1"/>
    </source>
</evidence>
<comment type="caution">
    <text evidence="1">The sequence shown here is derived from an EMBL/GenBank/DDBJ whole genome shotgun (WGS) entry which is preliminary data.</text>
</comment>